<proteinExistence type="predicted"/>
<dbReference type="EMBL" id="LAZR01000143">
    <property type="protein sequence ID" value="KKN86884.1"/>
    <property type="molecule type" value="Genomic_DNA"/>
</dbReference>
<name>A0A0F9U5K7_9ZZZZ</name>
<evidence type="ECO:0000313" key="1">
    <source>
        <dbReference type="EMBL" id="KKN86884.1"/>
    </source>
</evidence>
<comment type="caution">
    <text evidence="1">The sequence shown here is derived from an EMBL/GenBank/DDBJ whole genome shotgun (WGS) entry which is preliminary data.</text>
</comment>
<sequence length="76" mass="8725">MLMPHCDPSVLHAPGKCKYCDNCPKGQEYRQLARINFSDEHDSNKAPCPSTYFRSEETVNLWGGNRVQPAEEKEIR</sequence>
<dbReference type="AlphaFoldDB" id="A0A0F9U5K7"/>
<protein>
    <submittedName>
        <fullName evidence="1">Uncharacterized protein</fullName>
    </submittedName>
</protein>
<gene>
    <name evidence="1" type="ORF">LCGC14_0264460</name>
</gene>
<reference evidence="1" key="1">
    <citation type="journal article" date="2015" name="Nature">
        <title>Complex archaea that bridge the gap between prokaryotes and eukaryotes.</title>
        <authorList>
            <person name="Spang A."/>
            <person name="Saw J.H."/>
            <person name="Jorgensen S.L."/>
            <person name="Zaremba-Niedzwiedzka K."/>
            <person name="Martijn J."/>
            <person name="Lind A.E."/>
            <person name="van Eijk R."/>
            <person name="Schleper C."/>
            <person name="Guy L."/>
            <person name="Ettema T.J."/>
        </authorList>
    </citation>
    <scope>NUCLEOTIDE SEQUENCE</scope>
</reference>
<accession>A0A0F9U5K7</accession>
<organism evidence="1">
    <name type="scientific">marine sediment metagenome</name>
    <dbReference type="NCBI Taxonomy" id="412755"/>
    <lineage>
        <taxon>unclassified sequences</taxon>
        <taxon>metagenomes</taxon>
        <taxon>ecological metagenomes</taxon>
    </lineage>
</organism>